<proteinExistence type="predicted"/>
<evidence type="ECO:0000313" key="1">
    <source>
        <dbReference type="EMBL" id="DAD56905.1"/>
    </source>
</evidence>
<protein>
    <submittedName>
        <fullName evidence="1">RNAse domain protein</fullName>
    </submittedName>
</protein>
<sequence length="114" mass="13175">MSVKKELNEMLEAIGVKKKQQPQIQQPLNPNFKGVYRATENGLVEVYCPRCSSWDCSHTQITTTVPQKSKTRYTVNLNPLRPFTLVNKKEKIKQQGGTYSQHRFVCNKCGLIFW</sequence>
<reference evidence="1" key="1">
    <citation type="journal article" date="2021" name="Proc. Natl. Acad. Sci. U.S.A.">
        <title>A Catalog of Tens of Thousands of Viruses from Human Metagenomes Reveals Hidden Associations with Chronic Diseases.</title>
        <authorList>
            <person name="Tisza M.J."/>
            <person name="Buck C.B."/>
        </authorList>
    </citation>
    <scope>NUCLEOTIDE SEQUENCE</scope>
    <source>
        <strain evidence="1">CtPNe1</strain>
    </source>
</reference>
<organism evidence="1">
    <name type="scientific">Bacteriophage sp</name>
    <dbReference type="NCBI Taxonomy" id="38018"/>
    <lineage>
        <taxon>Viruses</taxon>
    </lineage>
</organism>
<dbReference type="EMBL" id="BK029947">
    <property type="protein sequence ID" value="DAD56905.1"/>
    <property type="molecule type" value="Genomic_DNA"/>
</dbReference>
<name>A0A8D9UIV6_9VIRU</name>
<accession>A0A8D9UIV6</accession>